<evidence type="ECO:0000313" key="7">
    <source>
        <dbReference type="EMBL" id="EQC28845.1"/>
    </source>
</evidence>
<dbReference type="InParanoid" id="T0Q5X5"/>
<feature type="domain" description="Protein kinase" evidence="6">
    <location>
        <begin position="4"/>
        <end position="273"/>
    </location>
</feature>
<dbReference type="SUPFAM" id="SSF56112">
    <property type="entry name" value="Protein kinase-like (PK-like)"/>
    <property type="match status" value="1"/>
</dbReference>
<evidence type="ECO:0000259" key="6">
    <source>
        <dbReference type="PROSITE" id="PS50011"/>
    </source>
</evidence>
<dbReference type="GO" id="GO:0005524">
    <property type="term" value="F:ATP binding"/>
    <property type="evidence" value="ECO:0007669"/>
    <property type="project" value="UniProtKB-KW"/>
</dbReference>
<accession>T0Q5X5</accession>
<reference evidence="7 8" key="1">
    <citation type="submission" date="2012-04" db="EMBL/GenBank/DDBJ databases">
        <title>The Genome Sequence of Saprolegnia declina VS20.</title>
        <authorList>
            <consortium name="The Broad Institute Genome Sequencing Platform"/>
            <person name="Russ C."/>
            <person name="Nusbaum C."/>
            <person name="Tyler B."/>
            <person name="van West P."/>
            <person name="Dieguez-Uribeondo J."/>
            <person name="de Bruijn I."/>
            <person name="Tripathy S."/>
            <person name="Jiang R."/>
            <person name="Young S.K."/>
            <person name="Zeng Q."/>
            <person name="Gargeya S."/>
            <person name="Fitzgerald M."/>
            <person name="Haas B."/>
            <person name="Abouelleil A."/>
            <person name="Alvarado L."/>
            <person name="Arachchi H.M."/>
            <person name="Berlin A."/>
            <person name="Chapman S.B."/>
            <person name="Goldberg J."/>
            <person name="Griggs A."/>
            <person name="Gujja S."/>
            <person name="Hansen M."/>
            <person name="Howarth C."/>
            <person name="Imamovic A."/>
            <person name="Larimer J."/>
            <person name="McCowen C."/>
            <person name="Montmayeur A."/>
            <person name="Murphy C."/>
            <person name="Neiman D."/>
            <person name="Pearson M."/>
            <person name="Priest M."/>
            <person name="Roberts A."/>
            <person name="Saif S."/>
            <person name="Shea T."/>
            <person name="Sisk P."/>
            <person name="Sykes S."/>
            <person name="Wortman J."/>
            <person name="Nusbaum C."/>
            <person name="Birren B."/>
        </authorList>
    </citation>
    <scope>NUCLEOTIDE SEQUENCE [LARGE SCALE GENOMIC DNA]</scope>
    <source>
        <strain evidence="7 8">VS20</strain>
    </source>
</reference>
<dbReference type="InterPro" id="IPR011009">
    <property type="entry name" value="Kinase-like_dom_sf"/>
</dbReference>
<gene>
    <name evidence="7" type="ORF">SDRG_13357</name>
</gene>
<keyword evidence="1 7" id="KW-0723">Serine/threonine-protein kinase</keyword>
<dbReference type="InterPro" id="IPR000719">
    <property type="entry name" value="Prot_kinase_dom"/>
</dbReference>
<dbReference type="PANTHER" id="PTHR24345">
    <property type="entry name" value="SERINE/THREONINE-PROTEIN KINASE PLK"/>
    <property type="match status" value="1"/>
</dbReference>
<dbReference type="OrthoDB" id="541276at2759"/>
<dbReference type="RefSeq" id="XP_008617662.1">
    <property type="nucleotide sequence ID" value="XM_008619440.1"/>
</dbReference>
<proteinExistence type="predicted"/>
<keyword evidence="5" id="KW-0067">ATP-binding</keyword>
<protein>
    <submittedName>
        <fullName evidence="7">Serine/threonine protein kinase</fullName>
    </submittedName>
</protein>
<dbReference type="GO" id="GO:0005634">
    <property type="term" value="C:nucleus"/>
    <property type="evidence" value="ECO:0007669"/>
    <property type="project" value="TreeGrafter"/>
</dbReference>
<dbReference type="EMBL" id="JH767190">
    <property type="protein sequence ID" value="EQC28845.1"/>
    <property type="molecule type" value="Genomic_DNA"/>
</dbReference>
<keyword evidence="4 7" id="KW-0418">Kinase</keyword>
<evidence type="ECO:0000256" key="1">
    <source>
        <dbReference type="ARBA" id="ARBA00022527"/>
    </source>
</evidence>
<dbReference type="GeneID" id="19954084"/>
<evidence type="ECO:0000256" key="4">
    <source>
        <dbReference type="ARBA" id="ARBA00022777"/>
    </source>
</evidence>
<name>T0Q5X5_SAPDV</name>
<evidence type="ECO:0000313" key="8">
    <source>
        <dbReference type="Proteomes" id="UP000030762"/>
    </source>
</evidence>
<keyword evidence="3" id="KW-0547">Nucleotide-binding</keyword>
<dbReference type="Proteomes" id="UP000030762">
    <property type="component" value="Unassembled WGS sequence"/>
</dbReference>
<organism evidence="7 8">
    <name type="scientific">Saprolegnia diclina (strain VS20)</name>
    <dbReference type="NCBI Taxonomy" id="1156394"/>
    <lineage>
        <taxon>Eukaryota</taxon>
        <taxon>Sar</taxon>
        <taxon>Stramenopiles</taxon>
        <taxon>Oomycota</taxon>
        <taxon>Saprolegniomycetes</taxon>
        <taxon>Saprolegniales</taxon>
        <taxon>Saprolegniaceae</taxon>
        <taxon>Saprolegnia</taxon>
    </lineage>
</organism>
<evidence type="ECO:0000256" key="3">
    <source>
        <dbReference type="ARBA" id="ARBA00022741"/>
    </source>
</evidence>
<dbReference type="STRING" id="1156394.T0Q5X5"/>
<sequence>MDKYVNRRLLAPALFGDVLLCTDAMTHRDVVVKAMDLDRAAAHATTDGLPVHEDITMEKRVYTQMQLHGGHANILRLLACFEADGRDHFVLEYASRGDLFSQLRTQQRFRAYEARAYFGNITAGLAFLHDHGFAHGDLSLENVVVTADNTCKLMDFGLASALADGPRTVAVGKYFYMAPEVFLGQPYDAATADMWSLGMLLLIMLTGMPPFGRANCTDPVFLAYQTHGIRTILKGWKVLAYFSSDAIDLIEHLLVEDPAKRFSMKQVLSHPFLARPSSPASPTQDRIKKRVRVQNFFRRLFGGKRGTSSLDLLANSQWH</sequence>
<keyword evidence="8" id="KW-1185">Reference proteome</keyword>
<dbReference type="PROSITE" id="PS50011">
    <property type="entry name" value="PROTEIN_KINASE_DOM"/>
    <property type="match status" value="1"/>
</dbReference>
<evidence type="ECO:0000256" key="2">
    <source>
        <dbReference type="ARBA" id="ARBA00022679"/>
    </source>
</evidence>
<dbReference type="PANTHER" id="PTHR24345:SF91">
    <property type="entry name" value="SERINE_THREONINE-PROTEIN KINASE PLK4"/>
    <property type="match status" value="1"/>
</dbReference>
<dbReference type="Pfam" id="PF00069">
    <property type="entry name" value="Pkinase"/>
    <property type="match status" value="1"/>
</dbReference>
<dbReference type="OMA" id="RTILKGW"/>
<dbReference type="VEuPathDB" id="FungiDB:SDRG_13357"/>
<dbReference type="GO" id="GO:0004674">
    <property type="term" value="F:protein serine/threonine kinase activity"/>
    <property type="evidence" value="ECO:0007669"/>
    <property type="project" value="UniProtKB-KW"/>
</dbReference>
<dbReference type="Gene3D" id="1.10.510.10">
    <property type="entry name" value="Transferase(Phosphotransferase) domain 1"/>
    <property type="match status" value="1"/>
</dbReference>
<dbReference type="eggNOG" id="KOG0032">
    <property type="taxonomic scope" value="Eukaryota"/>
</dbReference>
<evidence type="ECO:0000256" key="5">
    <source>
        <dbReference type="ARBA" id="ARBA00022840"/>
    </source>
</evidence>
<dbReference type="AlphaFoldDB" id="T0Q5X5"/>
<keyword evidence="2" id="KW-0808">Transferase</keyword>